<evidence type="ECO:0000313" key="3">
    <source>
        <dbReference type="Proteomes" id="UP000799770"/>
    </source>
</evidence>
<feature type="compositionally biased region" description="Polar residues" evidence="1">
    <location>
        <begin position="545"/>
        <end position="560"/>
    </location>
</feature>
<dbReference type="PANTHER" id="PTHR42068">
    <property type="entry name" value="YALI0B18964P"/>
    <property type="match status" value="1"/>
</dbReference>
<name>A0A6A5Z212_9PLEO</name>
<organism evidence="2 3">
    <name type="scientific">Lophiotrema nucula</name>
    <dbReference type="NCBI Taxonomy" id="690887"/>
    <lineage>
        <taxon>Eukaryota</taxon>
        <taxon>Fungi</taxon>
        <taxon>Dikarya</taxon>
        <taxon>Ascomycota</taxon>
        <taxon>Pezizomycotina</taxon>
        <taxon>Dothideomycetes</taxon>
        <taxon>Pleosporomycetidae</taxon>
        <taxon>Pleosporales</taxon>
        <taxon>Lophiotremataceae</taxon>
        <taxon>Lophiotrema</taxon>
    </lineage>
</organism>
<dbReference type="PANTHER" id="PTHR42068:SF1">
    <property type="entry name" value="YALI0B18964P"/>
    <property type="match status" value="1"/>
</dbReference>
<dbReference type="Proteomes" id="UP000799770">
    <property type="component" value="Unassembled WGS sequence"/>
</dbReference>
<proteinExistence type="predicted"/>
<feature type="compositionally biased region" description="Low complexity" evidence="1">
    <location>
        <begin position="176"/>
        <end position="188"/>
    </location>
</feature>
<feature type="compositionally biased region" description="Polar residues" evidence="1">
    <location>
        <begin position="116"/>
        <end position="127"/>
    </location>
</feature>
<feature type="region of interest" description="Disordered" evidence="1">
    <location>
        <begin position="491"/>
        <end position="511"/>
    </location>
</feature>
<feature type="compositionally biased region" description="Acidic residues" evidence="1">
    <location>
        <begin position="451"/>
        <end position="463"/>
    </location>
</feature>
<accession>A0A6A5Z212</accession>
<feature type="compositionally biased region" description="Polar residues" evidence="1">
    <location>
        <begin position="146"/>
        <end position="158"/>
    </location>
</feature>
<feature type="compositionally biased region" description="Basic and acidic residues" evidence="1">
    <location>
        <begin position="265"/>
        <end position="285"/>
    </location>
</feature>
<evidence type="ECO:0000256" key="1">
    <source>
        <dbReference type="SAM" id="MobiDB-lite"/>
    </source>
</evidence>
<dbReference type="AlphaFoldDB" id="A0A6A5Z212"/>
<gene>
    <name evidence="2" type="ORF">BDV96DRAFT_159767</name>
</gene>
<feature type="compositionally biased region" description="Polar residues" evidence="1">
    <location>
        <begin position="191"/>
        <end position="204"/>
    </location>
</feature>
<dbReference type="OrthoDB" id="5396252at2759"/>
<keyword evidence="3" id="KW-1185">Reference proteome</keyword>
<feature type="compositionally biased region" description="Low complexity" evidence="1">
    <location>
        <begin position="354"/>
        <end position="369"/>
    </location>
</feature>
<feature type="compositionally biased region" description="Basic and acidic residues" evidence="1">
    <location>
        <begin position="47"/>
        <end position="67"/>
    </location>
</feature>
<protein>
    <submittedName>
        <fullName evidence="2">Uncharacterized protein</fullName>
    </submittedName>
</protein>
<feature type="region of interest" description="Disordered" evidence="1">
    <location>
        <begin position="1"/>
        <end position="246"/>
    </location>
</feature>
<feature type="region of interest" description="Disordered" evidence="1">
    <location>
        <begin position="535"/>
        <end position="565"/>
    </location>
</feature>
<feature type="compositionally biased region" description="Basic and acidic residues" evidence="1">
    <location>
        <begin position="231"/>
        <end position="240"/>
    </location>
</feature>
<feature type="region of interest" description="Disordered" evidence="1">
    <location>
        <begin position="262"/>
        <end position="464"/>
    </location>
</feature>
<sequence>MPKGLFASRRKSSGTVLEEARPISMPEPAPTAHNDTPGAFRVMNQDEIAKRRAAREREEALRKEKSGRFGRLSGFGATGNKARNQSFDDDSLSSSKRDSKSSSGTHSSRPYGLGQHGSTSTLPSSADTESHENMFANLPARPHIPQHNSTPNSLNTSTMKKDLPPPPPKSKTQDFSYSPNSYSSPYGPNTGGRNRSMTTSSYASTAIAPKLDGELDLGGDSSFGDLFTGIGRKDSPDYTHESPSTGRSLLAGKRAFQAEPIKIQSRLDIEPPLKSWDSRGSDDHLIASPTEDNHSPPPPVPPHKYANGRYAPVASHSPEPQGLNNWQDTDAVMVRQSAIARKSISGPSEPTQILTSSSSTNSLQTPLTSRSASNRTTPKAALPAVTPLSDDDDDNLFAKARETPVRKPAAPIAKENIPPPPPIPGQETRRVMTAADFRAAQQHQNTNSYDDSSDSDDYEDEEEAIAKREQEEIAHRKRQQMSMARDVMRRTTTAPVDNRPPSQAGLPTNGFPPDISLEADDEDEDVPLGILMHHGFPKQGKAPTQMPNASPSYYRSSTPTVPERPASAGVLGNRASNGYKPPFARGLPDDPHASFIGGGIVRQPLRESMGFNRGPASVYGEPTGSSQFPYHEPQQQHLSLIDQVQMREQAKPKYMGGASGKTVPQGGPFTGALGAQMNGMNANTGRMPQLPAQPGMMGGMNPMMGGMNPTVMAGQMPMMGMNPNGYQFPQDPLMQYQQMLAMQMQFAQMQNMYAQQQQQQDPRMSMAQPNLGPQMQNQFATNNGFLSVGQPGMPNNQRPMSIMSQAGAIQPNQQNRPYSTPTQFGTPQTGFQQQLGPSPGYTPSIAPSERSNIGLSARYRPVVTGIGMNGTQDGLSTASSNTLQASGAASQAKVKGILKANSSKVSQSPVNDDEDWGDLKARKNKYAANNGYGKQNGFGDLVHGVEGF</sequence>
<evidence type="ECO:0000313" key="2">
    <source>
        <dbReference type="EMBL" id="KAF2112371.1"/>
    </source>
</evidence>
<reference evidence="2" key="1">
    <citation type="journal article" date="2020" name="Stud. Mycol.">
        <title>101 Dothideomycetes genomes: a test case for predicting lifestyles and emergence of pathogens.</title>
        <authorList>
            <person name="Haridas S."/>
            <person name="Albert R."/>
            <person name="Binder M."/>
            <person name="Bloem J."/>
            <person name="Labutti K."/>
            <person name="Salamov A."/>
            <person name="Andreopoulos B."/>
            <person name="Baker S."/>
            <person name="Barry K."/>
            <person name="Bills G."/>
            <person name="Bluhm B."/>
            <person name="Cannon C."/>
            <person name="Castanera R."/>
            <person name="Culley D."/>
            <person name="Daum C."/>
            <person name="Ezra D."/>
            <person name="Gonzalez J."/>
            <person name="Henrissat B."/>
            <person name="Kuo A."/>
            <person name="Liang C."/>
            <person name="Lipzen A."/>
            <person name="Lutzoni F."/>
            <person name="Magnuson J."/>
            <person name="Mondo S."/>
            <person name="Nolan M."/>
            <person name="Ohm R."/>
            <person name="Pangilinan J."/>
            <person name="Park H.-J."/>
            <person name="Ramirez L."/>
            <person name="Alfaro M."/>
            <person name="Sun H."/>
            <person name="Tritt A."/>
            <person name="Yoshinaga Y."/>
            <person name="Zwiers L.-H."/>
            <person name="Turgeon B."/>
            <person name="Goodwin S."/>
            <person name="Spatafora J."/>
            <person name="Crous P."/>
            <person name="Grigoriev I."/>
        </authorList>
    </citation>
    <scope>NUCLEOTIDE SEQUENCE</scope>
    <source>
        <strain evidence="2">CBS 627.86</strain>
    </source>
</reference>
<dbReference type="EMBL" id="ML977331">
    <property type="protein sequence ID" value="KAF2112371.1"/>
    <property type="molecule type" value="Genomic_DNA"/>
</dbReference>